<evidence type="ECO:0000313" key="11">
    <source>
        <dbReference type="EMBL" id="QNM05113.1"/>
    </source>
</evidence>
<dbReference type="InterPro" id="IPR027417">
    <property type="entry name" value="P-loop_NTPase"/>
</dbReference>
<evidence type="ECO:0000256" key="7">
    <source>
        <dbReference type="ARBA" id="ARBA00023136"/>
    </source>
</evidence>
<dbReference type="Pfam" id="PF00005">
    <property type="entry name" value="ABC_tran"/>
    <property type="match status" value="1"/>
</dbReference>
<proteinExistence type="inferred from homology"/>
<keyword evidence="12" id="KW-1185">Reference proteome</keyword>
<dbReference type="PANTHER" id="PTHR24220">
    <property type="entry name" value="IMPORT ATP-BINDING PROTEIN"/>
    <property type="match status" value="1"/>
</dbReference>
<evidence type="ECO:0000259" key="10">
    <source>
        <dbReference type="PROSITE" id="PS50893"/>
    </source>
</evidence>
<dbReference type="InterPro" id="IPR015854">
    <property type="entry name" value="ABC_transpr_LolD-like"/>
</dbReference>
<dbReference type="PROSITE" id="PS00211">
    <property type="entry name" value="ABC_TRANSPORTER_1"/>
    <property type="match status" value="1"/>
</dbReference>
<keyword evidence="8 9" id="KW-0131">Cell cycle</keyword>
<protein>
    <recommendedName>
        <fullName evidence="2 9">Cell division ATP-binding protein FtsE</fullName>
    </recommendedName>
</protein>
<dbReference type="PANTHER" id="PTHR24220:SF470">
    <property type="entry name" value="CELL DIVISION ATP-BINDING PROTEIN FTSE"/>
    <property type="match status" value="1"/>
</dbReference>
<keyword evidence="4 9" id="KW-0132">Cell division</keyword>
<dbReference type="GO" id="GO:0051301">
    <property type="term" value="P:cell division"/>
    <property type="evidence" value="ECO:0007669"/>
    <property type="project" value="UniProtKB-UniRule"/>
</dbReference>
<dbReference type="InterPro" id="IPR003593">
    <property type="entry name" value="AAA+_ATPase"/>
</dbReference>
<dbReference type="GO" id="GO:0022857">
    <property type="term" value="F:transmembrane transporter activity"/>
    <property type="evidence" value="ECO:0007669"/>
    <property type="project" value="TreeGrafter"/>
</dbReference>
<dbReference type="PROSITE" id="PS50893">
    <property type="entry name" value="ABC_TRANSPORTER_2"/>
    <property type="match status" value="1"/>
</dbReference>
<dbReference type="EMBL" id="CP060634">
    <property type="protein sequence ID" value="QNM05113.1"/>
    <property type="molecule type" value="Genomic_DNA"/>
</dbReference>
<keyword evidence="6 9" id="KW-0067">ATP-binding</keyword>
<dbReference type="InterPro" id="IPR017871">
    <property type="entry name" value="ABC_transporter-like_CS"/>
</dbReference>
<dbReference type="AlphaFoldDB" id="A0A7G9G2T1"/>
<dbReference type="FunFam" id="3.40.50.300:FF:000056">
    <property type="entry name" value="Cell division ATP-binding protein FtsE"/>
    <property type="match status" value="1"/>
</dbReference>
<reference evidence="11 12" key="1">
    <citation type="submission" date="2020-08" db="EMBL/GenBank/DDBJ databases">
        <authorList>
            <person name="Liu C."/>
            <person name="Sun Q."/>
        </authorList>
    </citation>
    <scope>NUCLEOTIDE SEQUENCE [LARGE SCALE GENOMIC DNA]</scope>
    <source>
        <strain evidence="11 12">NSJ-38</strain>
    </source>
</reference>
<comment type="similarity">
    <text evidence="1 9">Belongs to the ABC transporter superfamily.</text>
</comment>
<comment type="subunit">
    <text evidence="9">Homodimer. Forms a membrane-associated complex with FtsX.</text>
</comment>
<name>A0A7G9G2T1_9FIRM</name>
<dbReference type="RefSeq" id="WP_147595009.1">
    <property type="nucleotide sequence ID" value="NZ_CP060634.1"/>
</dbReference>
<evidence type="ECO:0000256" key="6">
    <source>
        <dbReference type="ARBA" id="ARBA00022840"/>
    </source>
</evidence>
<dbReference type="NCBIfam" id="TIGR02673">
    <property type="entry name" value="FtsE"/>
    <property type="match status" value="1"/>
</dbReference>
<evidence type="ECO:0000313" key="12">
    <source>
        <dbReference type="Proteomes" id="UP000515823"/>
    </source>
</evidence>
<evidence type="ECO:0000256" key="8">
    <source>
        <dbReference type="ARBA" id="ARBA00023306"/>
    </source>
</evidence>
<dbReference type="GO" id="GO:0016887">
    <property type="term" value="F:ATP hydrolysis activity"/>
    <property type="evidence" value="ECO:0007669"/>
    <property type="project" value="InterPro"/>
</dbReference>
<gene>
    <name evidence="9 11" type="primary">ftsE</name>
    <name evidence="11" type="ORF">H9Q78_11755</name>
</gene>
<evidence type="ECO:0000256" key="1">
    <source>
        <dbReference type="ARBA" id="ARBA00005417"/>
    </source>
</evidence>
<dbReference type="InterPro" id="IPR005286">
    <property type="entry name" value="Cell_div_FtsE"/>
</dbReference>
<evidence type="ECO:0000256" key="5">
    <source>
        <dbReference type="ARBA" id="ARBA00022741"/>
    </source>
</evidence>
<organism evidence="11 12">
    <name type="scientific">Qiania dongpingensis</name>
    <dbReference type="NCBI Taxonomy" id="2763669"/>
    <lineage>
        <taxon>Bacteria</taxon>
        <taxon>Bacillati</taxon>
        <taxon>Bacillota</taxon>
        <taxon>Clostridia</taxon>
        <taxon>Lachnospirales</taxon>
        <taxon>Lachnospiraceae</taxon>
        <taxon>Qiania</taxon>
    </lineage>
</organism>
<dbReference type="SMART" id="SM00382">
    <property type="entry name" value="AAA"/>
    <property type="match status" value="1"/>
</dbReference>
<dbReference type="KEGG" id="qdo:H9Q78_11755"/>
<dbReference type="InterPro" id="IPR003439">
    <property type="entry name" value="ABC_transporter-like_ATP-bd"/>
</dbReference>
<keyword evidence="5 9" id="KW-0547">Nucleotide-binding</keyword>
<evidence type="ECO:0000256" key="3">
    <source>
        <dbReference type="ARBA" id="ARBA00022475"/>
    </source>
</evidence>
<dbReference type="Gene3D" id="3.40.50.300">
    <property type="entry name" value="P-loop containing nucleotide triphosphate hydrolases"/>
    <property type="match status" value="1"/>
</dbReference>
<comment type="subcellular location">
    <subcellularLocation>
        <location evidence="9">Cell membrane</location>
        <topology evidence="9">Peripheral membrane protein</topology>
        <orientation evidence="9">Cytoplasmic side</orientation>
    </subcellularLocation>
</comment>
<evidence type="ECO:0000256" key="2">
    <source>
        <dbReference type="ARBA" id="ARBA00020019"/>
    </source>
</evidence>
<sequence length="232" mass="26265">MIEFEHVCKTYDRSTDRETKAVRDISLKIEKGEFVFIVGNSGSGKTTLIRLLLKEIDATSGNIRVGDTDITGMKRKMIPRYRRRLGVVFQDFRLLKDKNVYENVAFAQRVVVTPTREIRKRVPEVLSMVGLSSKYKSLPSQLSGGEQQRVAIARALVNRPEILLADEPTGNMDPGNAWQIMKLLEEINQMGTTVVVVTHSKEIVDRMKKRVVTMKHGVIVNDKEESGYGNED</sequence>
<accession>A0A7G9G2T1</accession>
<evidence type="ECO:0000256" key="9">
    <source>
        <dbReference type="RuleBase" id="RU365094"/>
    </source>
</evidence>
<dbReference type="GO" id="GO:0005524">
    <property type="term" value="F:ATP binding"/>
    <property type="evidence" value="ECO:0007669"/>
    <property type="project" value="UniProtKB-UniRule"/>
</dbReference>
<dbReference type="GO" id="GO:0005886">
    <property type="term" value="C:plasma membrane"/>
    <property type="evidence" value="ECO:0007669"/>
    <property type="project" value="UniProtKB-SubCell"/>
</dbReference>
<comment type="function">
    <text evidence="9">Part of the ABC transporter FtsEX involved in cellular division.</text>
</comment>
<dbReference type="SUPFAM" id="SSF52540">
    <property type="entry name" value="P-loop containing nucleoside triphosphate hydrolases"/>
    <property type="match status" value="1"/>
</dbReference>
<keyword evidence="3 9" id="KW-1003">Cell membrane</keyword>
<feature type="domain" description="ABC transporter" evidence="10">
    <location>
        <begin position="2"/>
        <end position="232"/>
    </location>
</feature>
<keyword evidence="7 9" id="KW-0472">Membrane</keyword>
<dbReference type="Proteomes" id="UP000515823">
    <property type="component" value="Chromosome"/>
</dbReference>
<evidence type="ECO:0000256" key="4">
    <source>
        <dbReference type="ARBA" id="ARBA00022618"/>
    </source>
</evidence>